<protein>
    <recommendedName>
        <fullName evidence="5">Translational regulator CsrA</fullName>
    </recommendedName>
</protein>
<dbReference type="Pfam" id="PF02599">
    <property type="entry name" value="CsrA"/>
    <property type="match status" value="1"/>
</dbReference>
<dbReference type="GO" id="GO:0005829">
    <property type="term" value="C:cytosol"/>
    <property type="evidence" value="ECO:0007669"/>
    <property type="project" value="TreeGrafter"/>
</dbReference>
<sequence length="79" mass="8860">MLVLSRKKGESIIIQDEIEITILAVEGDNVRLGITAPDHIDIFRKEIYLSIKEANLESATANPGELEGLLKHLKETKNY</sequence>
<comment type="function">
    <text evidence="5">A translational regulator that binds mRNA to regulate translation initiation and/or mRNA stability. Usually binds in the 5'-UTR at or near the Shine-Dalgarno sequence preventing ribosome-binding, thus repressing translation. Its main target seems to be the major flagellin gene, while its function is anatagonized by FliW.</text>
</comment>
<dbReference type="PANTHER" id="PTHR34984">
    <property type="entry name" value="CARBON STORAGE REGULATOR"/>
    <property type="match status" value="1"/>
</dbReference>
<dbReference type="GO" id="GO:0045947">
    <property type="term" value="P:negative regulation of translational initiation"/>
    <property type="evidence" value="ECO:0007669"/>
    <property type="project" value="UniProtKB-UniRule"/>
</dbReference>
<dbReference type="GO" id="GO:0006109">
    <property type="term" value="P:regulation of carbohydrate metabolic process"/>
    <property type="evidence" value="ECO:0007669"/>
    <property type="project" value="InterPro"/>
</dbReference>
<dbReference type="NCBIfam" id="NF002469">
    <property type="entry name" value="PRK01712.1"/>
    <property type="match status" value="1"/>
</dbReference>
<dbReference type="FunFam" id="2.60.40.4380:FF:000002">
    <property type="entry name" value="Translational regulator CsrA"/>
    <property type="match status" value="1"/>
</dbReference>
<dbReference type="GO" id="GO:0048027">
    <property type="term" value="F:mRNA 5'-UTR binding"/>
    <property type="evidence" value="ECO:0007669"/>
    <property type="project" value="UniProtKB-UniRule"/>
</dbReference>
<name>A0A839TW17_9BACL</name>
<dbReference type="AlphaFoldDB" id="A0A839TW17"/>
<keyword evidence="5" id="KW-1005">Bacterial flagellum biogenesis</keyword>
<comment type="subunit">
    <text evidence="5">Homodimer; the beta-strands of each monomer intercalate to form a hydrophobic core, while the alpha-helices form wings that extend away from the core.</text>
</comment>
<organism evidence="6 7">
    <name type="scientific">Paenibacillus rhizosphaerae</name>
    <dbReference type="NCBI Taxonomy" id="297318"/>
    <lineage>
        <taxon>Bacteria</taxon>
        <taxon>Bacillati</taxon>
        <taxon>Bacillota</taxon>
        <taxon>Bacilli</taxon>
        <taxon>Bacillales</taxon>
        <taxon>Paenibacillaceae</taxon>
        <taxon>Paenibacillus</taxon>
    </lineage>
</organism>
<keyword evidence="1 5" id="KW-0963">Cytoplasm</keyword>
<dbReference type="InterPro" id="IPR036107">
    <property type="entry name" value="CsrA_sf"/>
</dbReference>
<evidence type="ECO:0000256" key="4">
    <source>
        <dbReference type="ARBA" id="ARBA00022884"/>
    </source>
</evidence>
<evidence type="ECO:0000256" key="5">
    <source>
        <dbReference type="HAMAP-Rule" id="MF_00167"/>
    </source>
</evidence>
<evidence type="ECO:0000256" key="3">
    <source>
        <dbReference type="ARBA" id="ARBA00022845"/>
    </source>
</evidence>
<dbReference type="RefSeq" id="WP_183585107.1">
    <property type="nucleotide sequence ID" value="NZ_JACHXJ010000005.1"/>
</dbReference>
<evidence type="ECO:0000256" key="2">
    <source>
        <dbReference type="ARBA" id="ARBA00022491"/>
    </source>
</evidence>
<accession>A0A839TW17</accession>
<dbReference type="EMBL" id="JACHXJ010000005">
    <property type="protein sequence ID" value="MBB3130892.1"/>
    <property type="molecule type" value="Genomic_DNA"/>
</dbReference>
<comment type="subcellular location">
    <subcellularLocation>
        <location evidence="5">Cytoplasm</location>
    </subcellularLocation>
</comment>
<dbReference type="GO" id="GO:1902208">
    <property type="term" value="P:regulation of bacterial-type flagellum assembly"/>
    <property type="evidence" value="ECO:0007669"/>
    <property type="project" value="UniProtKB-UniRule"/>
</dbReference>
<evidence type="ECO:0000256" key="1">
    <source>
        <dbReference type="ARBA" id="ARBA00022490"/>
    </source>
</evidence>
<dbReference type="HAMAP" id="MF_00167">
    <property type="entry name" value="CsrA"/>
    <property type="match status" value="1"/>
</dbReference>
<dbReference type="PANTHER" id="PTHR34984:SF1">
    <property type="entry name" value="CARBON STORAGE REGULATOR"/>
    <property type="match status" value="1"/>
</dbReference>
<keyword evidence="4 5" id="KW-0694">RNA-binding</keyword>
<dbReference type="GO" id="GO:0006402">
    <property type="term" value="P:mRNA catabolic process"/>
    <property type="evidence" value="ECO:0007669"/>
    <property type="project" value="InterPro"/>
</dbReference>
<dbReference type="SUPFAM" id="SSF117130">
    <property type="entry name" value="CsrA-like"/>
    <property type="match status" value="1"/>
</dbReference>
<gene>
    <name evidence="5" type="primary">csrA</name>
    <name evidence="6" type="ORF">FHS19_005611</name>
</gene>
<evidence type="ECO:0000313" key="7">
    <source>
        <dbReference type="Proteomes" id="UP000517523"/>
    </source>
</evidence>
<comment type="caution">
    <text evidence="6">The sequence shown here is derived from an EMBL/GenBank/DDBJ whole genome shotgun (WGS) entry which is preliminary data.</text>
</comment>
<keyword evidence="3 5" id="KW-0810">Translation regulation</keyword>
<proteinExistence type="inferred from homology"/>
<dbReference type="NCBIfam" id="TIGR00202">
    <property type="entry name" value="csrA"/>
    <property type="match status" value="1"/>
</dbReference>
<evidence type="ECO:0000313" key="6">
    <source>
        <dbReference type="EMBL" id="MBB3130892.1"/>
    </source>
</evidence>
<keyword evidence="2 5" id="KW-0678">Repressor</keyword>
<dbReference type="Gene3D" id="2.60.40.4380">
    <property type="entry name" value="Translational regulator CsrA"/>
    <property type="match status" value="1"/>
</dbReference>
<dbReference type="Proteomes" id="UP000517523">
    <property type="component" value="Unassembled WGS sequence"/>
</dbReference>
<reference evidence="6 7" key="1">
    <citation type="submission" date="2020-08" db="EMBL/GenBank/DDBJ databases">
        <title>Genomic Encyclopedia of Type Strains, Phase III (KMG-III): the genomes of soil and plant-associated and newly described type strains.</title>
        <authorList>
            <person name="Whitman W."/>
        </authorList>
    </citation>
    <scope>NUCLEOTIDE SEQUENCE [LARGE SCALE GENOMIC DNA]</scope>
    <source>
        <strain evidence="6 7">CECT 5831</strain>
    </source>
</reference>
<dbReference type="GO" id="GO:0044781">
    <property type="term" value="P:bacterial-type flagellum organization"/>
    <property type="evidence" value="ECO:0007669"/>
    <property type="project" value="UniProtKB-KW"/>
</dbReference>
<comment type="similarity">
    <text evidence="5">Belongs to the CsrA/RsmA family.</text>
</comment>
<dbReference type="InterPro" id="IPR003751">
    <property type="entry name" value="CsrA"/>
</dbReference>